<dbReference type="SUPFAM" id="SSF53795">
    <property type="entry name" value="PEP carboxykinase-like"/>
    <property type="match status" value="1"/>
</dbReference>
<dbReference type="Gene3D" id="3.40.50.300">
    <property type="entry name" value="P-loop containing nucleotide triphosphate hydrolases"/>
    <property type="match status" value="1"/>
</dbReference>
<evidence type="ECO:0000259" key="1">
    <source>
        <dbReference type="Pfam" id="PF07475"/>
    </source>
</evidence>
<dbReference type="InterPro" id="IPR027417">
    <property type="entry name" value="P-loop_NTPase"/>
</dbReference>
<organism evidence="2 3">
    <name type="scientific">Pseudooceanicola nanhaiensis</name>
    <dbReference type="NCBI Taxonomy" id="375761"/>
    <lineage>
        <taxon>Bacteria</taxon>
        <taxon>Pseudomonadati</taxon>
        <taxon>Pseudomonadota</taxon>
        <taxon>Alphaproteobacteria</taxon>
        <taxon>Rhodobacterales</taxon>
        <taxon>Paracoccaceae</taxon>
        <taxon>Pseudooceanicola</taxon>
    </lineage>
</organism>
<accession>A0A917SZ48</accession>
<dbReference type="GO" id="GO:0000155">
    <property type="term" value="F:phosphorelay sensor kinase activity"/>
    <property type="evidence" value="ECO:0007669"/>
    <property type="project" value="InterPro"/>
</dbReference>
<comment type="caution">
    <text evidence="2">The sequence shown here is derived from an EMBL/GenBank/DDBJ whole genome shotgun (WGS) entry which is preliminary data.</text>
</comment>
<evidence type="ECO:0000313" key="3">
    <source>
        <dbReference type="Proteomes" id="UP000649829"/>
    </source>
</evidence>
<dbReference type="Pfam" id="PF07475">
    <property type="entry name" value="Hpr_kinase_C"/>
    <property type="match status" value="1"/>
</dbReference>
<dbReference type="CDD" id="cd01918">
    <property type="entry name" value="HprK_C"/>
    <property type="match status" value="1"/>
</dbReference>
<dbReference type="EMBL" id="BMLF01000002">
    <property type="protein sequence ID" value="GGM03068.1"/>
    <property type="molecule type" value="Genomic_DNA"/>
</dbReference>
<keyword evidence="3" id="KW-1185">Reference proteome</keyword>
<dbReference type="InterPro" id="IPR011104">
    <property type="entry name" value="Hpr_kin/Pase_C"/>
</dbReference>
<dbReference type="GO" id="GO:0006109">
    <property type="term" value="P:regulation of carbohydrate metabolic process"/>
    <property type="evidence" value="ECO:0007669"/>
    <property type="project" value="InterPro"/>
</dbReference>
<dbReference type="GO" id="GO:0005524">
    <property type="term" value="F:ATP binding"/>
    <property type="evidence" value="ECO:0007669"/>
    <property type="project" value="InterPro"/>
</dbReference>
<sequence>MPAAAEGDGPDPISEGGAATIHASAVALDGSGLLILGAAGSGKSALALELMARGARLVSDDQVALSVEGGRLIARAPAAIRGRIEARFVGILNAETIPGAEVALAVDLDRAETDRLPPRRSKKLLGVTFPLLHNAAIPSFPAAILQYLKAGRSD</sequence>
<reference evidence="2" key="2">
    <citation type="submission" date="2020-09" db="EMBL/GenBank/DDBJ databases">
        <authorList>
            <person name="Sun Q."/>
            <person name="Zhou Y."/>
        </authorList>
    </citation>
    <scope>NUCLEOTIDE SEQUENCE</scope>
    <source>
        <strain evidence="2">CGMCC 1.6293</strain>
    </source>
</reference>
<reference evidence="2" key="1">
    <citation type="journal article" date="2014" name="Int. J. Syst. Evol. Microbiol.">
        <title>Complete genome sequence of Corynebacterium casei LMG S-19264T (=DSM 44701T), isolated from a smear-ripened cheese.</title>
        <authorList>
            <consortium name="US DOE Joint Genome Institute (JGI-PGF)"/>
            <person name="Walter F."/>
            <person name="Albersmeier A."/>
            <person name="Kalinowski J."/>
            <person name="Ruckert C."/>
        </authorList>
    </citation>
    <scope>NUCLEOTIDE SEQUENCE</scope>
    <source>
        <strain evidence="2">CGMCC 1.6293</strain>
    </source>
</reference>
<feature type="domain" description="HPr kinase/phosphorylase C-terminal" evidence="1">
    <location>
        <begin position="19"/>
        <end position="101"/>
    </location>
</feature>
<dbReference type="Proteomes" id="UP000649829">
    <property type="component" value="Unassembled WGS sequence"/>
</dbReference>
<evidence type="ECO:0000313" key="2">
    <source>
        <dbReference type="EMBL" id="GGM03068.1"/>
    </source>
</evidence>
<name>A0A917SZ48_9RHOB</name>
<gene>
    <name evidence="2" type="primary">hprK</name>
    <name evidence="2" type="ORF">GCM10011534_26120</name>
</gene>
<protein>
    <submittedName>
        <fullName evidence="2">Aldolase</fullName>
    </submittedName>
</protein>
<proteinExistence type="predicted"/>
<dbReference type="AlphaFoldDB" id="A0A917SZ48"/>